<organism evidence="1 2">
    <name type="scientific">Streptomyces aidingensis</name>
    <dbReference type="NCBI Taxonomy" id="910347"/>
    <lineage>
        <taxon>Bacteria</taxon>
        <taxon>Bacillati</taxon>
        <taxon>Actinomycetota</taxon>
        <taxon>Actinomycetes</taxon>
        <taxon>Kitasatosporales</taxon>
        <taxon>Streptomycetaceae</taxon>
        <taxon>Streptomyces</taxon>
    </lineage>
</organism>
<dbReference type="AlphaFoldDB" id="A0A1I1KVY3"/>
<dbReference type="EMBL" id="FOLM01000004">
    <property type="protein sequence ID" value="SFC61610.1"/>
    <property type="molecule type" value="Genomic_DNA"/>
</dbReference>
<evidence type="ECO:0000313" key="1">
    <source>
        <dbReference type="EMBL" id="SFC61610.1"/>
    </source>
</evidence>
<evidence type="ECO:0000313" key="2">
    <source>
        <dbReference type="Proteomes" id="UP000199207"/>
    </source>
</evidence>
<protein>
    <submittedName>
        <fullName evidence="1">Streptomycin 6-kinase</fullName>
    </submittedName>
</protein>
<sequence>MTITTSLPVPPGCRRRLVAHYGAAVHRWIDTVPELLTTAAARWSLDLGSYHDAGHASALATATDRNGERLLLKVWPDRDRYFRETKALGLWHRGTDAIVRATDDGLAAAALVMVGEAPGGAARPPQEAGLVAAALQRAHETGRAEGGGTSGFPRLRDYVGSEVLPRVHRRYAASRLGRRACGQALRYTDHLHENPGRHTTLHADLYAENIPFRCDGRPVLLDPLPMSGDAAYDWAFWTVYYRLGQGTGDRLQQACRTSGIPAGELLPWCLLLGLDGLLYYEETEDARVPVMQAVLDDLLERIPRYS</sequence>
<name>A0A1I1KVY3_9ACTN</name>
<proteinExistence type="predicted"/>
<dbReference type="RefSeq" id="WP_093838536.1">
    <property type="nucleotide sequence ID" value="NZ_FOLM01000004.1"/>
</dbReference>
<dbReference type="OrthoDB" id="3638028at2"/>
<keyword evidence="1" id="KW-0808">Transferase</keyword>
<dbReference type="Proteomes" id="UP000199207">
    <property type="component" value="Unassembled WGS sequence"/>
</dbReference>
<keyword evidence="1" id="KW-0418">Kinase</keyword>
<keyword evidence="2" id="KW-1185">Reference proteome</keyword>
<dbReference type="InterPro" id="IPR011009">
    <property type="entry name" value="Kinase-like_dom_sf"/>
</dbReference>
<dbReference type="Gene3D" id="1.10.510.10">
    <property type="entry name" value="Transferase(Phosphotransferase) domain 1"/>
    <property type="match status" value="1"/>
</dbReference>
<dbReference type="STRING" id="910347.SAMN05421773_104283"/>
<gene>
    <name evidence="1" type="ORF">SAMN05421773_104283</name>
</gene>
<dbReference type="GO" id="GO:0016301">
    <property type="term" value="F:kinase activity"/>
    <property type="evidence" value="ECO:0007669"/>
    <property type="project" value="UniProtKB-KW"/>
</dbReference>
<reference evidence="1 2" key="1">
    <citation type="submission" date="2016-10" db="EMBL/GenBank/DDBJ databases">
        <authorList>
            <person name="de Groot N.N."/>
        </authorList>
    </citation>
    <scope>NUCLEOTIDE SEQUENCE [LARGE SCALE GENOMIC DNA]</scope>
    <source>
        <strain evidence="1 2">CGMCC 4.5739</strain>
    </source>
</reference>
<dbReference type="SUPFAM" id="SSF56112">
    <property type="entry name" value="Protein kinase-like (PK-like)"/>
    <property type="match status" value="1"/>
</dbReference>
<accession>A0A1I1KVY3</accession>